<dbReference type="AlphaFoldDB" id="A0A3P1TB84"/>
<dbReference type="Proteomes" id="UP000280819">
    <property type="component" value="Unassembled WGS sequence"/>
</dbReference>
<evidence type="ECO:0000256" key="2">
    <source>
        <dbReference type="ARBA" id="ARBA00022723"/>
    </source>
</evidence>
<organism evidence="5 6">
    <name type="scientific">Arachnia propionica</name>
    <dbReference type="NCBI Taxonomy" id="1750"/>
    <lineage>
        <taxon>Bacteria</taxon>
        <taxon>Bacillati</taxon>
        <taxon>Actinomycetota</taxon>
        <taxon>Actinomycetes</taxon>
        <taxon>Propionibacteriales</taxon>
        <taxon>Propionibacteriaceae</taxon>
        <taxon>Arachnia</taxon>
    </lineage>
</organism>
<sequence length="121" mass="12649">MSPPSVTSPQTPPSCPAGPGAPAPTYSGKHHSTGVDIQVVTSLTGDILWVSDPLTGNTHDVTALDTHHLNPPHPEASNLQVGAQAPSHPCGISLGSSICTMCQGSRHARFTSRLDQREVWP</sequence>
<comment type="cofactor">
    <cofactor evidence="1">
        <name>a divalent metal cation</name>
        <dbReference type="ChEBI" id="CHEBI:60240"/>
    </cofactor>
</comment>
<feature type="region of interest" description="Disordered" evidence="3">
    <location>
        <begin position="1"/>
        <end position="31"/>
    </location>
</feature>
<dbReference type="InterPro" id="IPR027806">
    <property type="entry name" value="HARBI1_dom"/>
</dbReference>
<evidence type="ECO:0000259" key="4">
    <source>
        <dbReference type="Pfam" id="PF13359"/>
    </source>
</evidence>
<keyword evidence="2" id="KW-0479">Metal-binding</keyword>
<accession>A0A3P1TB84</accession>
<proteinExistence type="predicted"/>
<evidence type="ECO:0000256" key="3">
    <source>
        <dbReference type="SAM" id="MobiDB-lite"/>
    </source>
</evidence>
<dbReference type="GO" id="GO:0046872">
    <property type="term" value="F:metal ion binding"/>
    <property type="evidence" value="ECO:0007669"/>
    <property type="project" value="UniProtKB-KW"/>
</dbReference>
<dbReference type="Pfam" id="PF13359">
    <property type="entry name" value="DDE_Tnp_4"/>
    <property type="match status" value="1"/>
</dbReference>
<reference evidence="5 6" key="1">
    <citation type="submission" date="2018-11" db="EMBL/GenBank/DDBJ databases">
        <title>Genomes From Bacteria Associated with the Canine Oral Cavity: a Test Case for Automated Genome-Based Taxonomic Assignment.</title>
        <authorList>
            <person name="Coil D.A."/>
            <person name="Jospin G."/>
            <person name="Darling A.E."/>
            <person name="Wallis C."/>
            <person name="Davis I.J."/>
            <person name="Harris S."/>
            <person name="Eisen J.A."/>
            <person name="Holcombe L.J."/>
            <person name="O'Flynn C."/>
        </authorList>
    </citation>
    <scope>NUCLEOTIDE SEQUENCE [LARGE SCALE GENOMIC DNA]</scope>
    <source>
        <strain evidence="5 6">OH887_COT-365</strain>
    </source>
</reference>
<gene>
    <name evidence="5" type="ORF">EII34_05855</name>
</gene>
<dbReference type="EMBL" id="RQZG01000005">
    <property type="protein sequence ID" value="RRD05733.1"/>
    <property type="molecule type" value="Genomic_DNA"/>
</dbReference>
<evidence type="ECO:0000313" key="5">
    <source>
        <dbReference type="EMBL" id="RRD05733.1"/>
    </source>
</evidence>
<feature type="domain" description="DDE Tnp4" evidence="4">
    <location>
        <begin position="22"/>
        <end position="69"/>
    </location>
</feature>
<dbReference type="RefSeq" id="WP_124843880.1">
    <property type="nucleotide sequence ID" value="NZ_RQZG01000005.1"/>
</dbReference>
<comment type="caution">
    <text evidence="5">The sequence shown here is derived from an EMBL/GenBank/DDBJ whole genome shotgun (WGS) entry which is preliminary data.</text>
</comment>
<protein>
    <recommendedName>
        <fullName evidence="4">DDE Tnp4 domain-containing protein</fullName>
    </recommendedName>
</protein>
<feature type="region of interest" description="Disordered" evidence="3">
    <location>
        <begin position="62"/>
        <end position="86"/>
    </location>
</feature>
<feature type="compositionally biased region" description="Pro residues" evidence="3">
    <location>
        <begin position="10"/>
        <end position="22"/>
    </location>
</feature>
<dbReference type="OrthoDB" id="3699454at2"/>
<evidence type="ECO:0000313" key="6">
    <source>
        <dbReference type="Proteomes" id="UP000280819"/>
    </source>
</evidence>
<name>A0A3P1TB84_9ACTN</name>
<evidence type="ECO:0000256" key="1">
    <source>
        <dbReference type="ARBA" id="ARBA00001968"/>
    </source>
</evidence>